<dbReference type="AlphaFoldDB" id="A0A182P487"/>
<feature type="region of interest" description="Disordered" evidence="1">
    <location>
        <begin position="1"/>
        <end position="40"/>
    </location>
</feature>
<dbReference type="EnsemblMetazoa" id="AEPI001723-RA">
    <property type="protein sequence ID" value="AEPI001723-PA"/>
    <property type="gene ID" value="AEPI001723"/>
</dbReference>
<dbReference type="SMART" id="SM00526">
    <property type="entry name" value="H15"/>
    <property type="match status" value="1"/>
</dbReference>
<feature type="domain" description="H15" evidence="2">
    <location>
        <begin position="40"/>
        <end position="113"/>
    </location>
</feature>
<dbReference type="InterPro" id="IPR036388">
    <property type="entry name" value="WH-like_DNA-bd_sf"/>
</dbReference>
<dbReference type="Proteomes" id="UP000075885">
    <property type="component" value="Unassembled WGS sequence"/>
</dbReference>
<evidence type="ECO:0000256" key="1">
    <source>
        <dbReference type="SAM" id="MobiDB-lite"/>
    </source>
</evidence>
<dbReference type="GO" id="GO:0003677">
    <property type="term" value="F:DNA binding"/>
    <property type="evidence" value="ECO:0007669"/>
    <property type="project" value="InterPro"/>
</dbReference>
<dbReference type="Gene3D" id="1.10.10.10">
    <property type="entry name" value="Winged helix-like DNA-binding domain superfamily/Winged helix DNA-binding domain"/>
    <property type="match status" value="1"/>
</dbReference>
<reference evidence="3" key="2">
    <citation type="submission" date="2020-05" db="UniProtKB">
        <authorList>
            <consortium name="EnsemblMetazoa"/>
        </authorList>
    </citation>
    <scope>IDENTIFICATION</scope>
    <source>
        <strain evidence="3">Epiroticus2</strain>
    </source>
</reference>
<accession>A0A182P487</accession>
<proteinExistence type="predicted"/>
<dbReference type="GO" id="GO:0000786">
    <property type="term" value="C:nucleosome"/>
    <property type="evidence" value="ECO:0007669"/>
    <property type="project" value="InterPro"/>
</dbReference>
<evidence type="ECO:0000259" key="2">
    <source>
        <dbReference type="PROSITE" id="PS51504"/>
    </source>
</evidence>
<feature type="compositionally biased region" description="Basic and acidic residues" evidence="1">
    <location>
        <begin position="132"/>
        <end position="145"/>
    </location>
</feature>
<dbReference type="VEuPathDB" id="VectorBase:AEPI001723"/>
<evidence type="ECO:0000313" key="3">
    <source>
        <dbReference type="EnsemblMetazoa" id="AEPI001723-PA"/>
    </source>
</evidence>
<feature type="compositionally biased region" description="Basic and acidic residues" evidence="1">
    <location>
        <begin position="155"/>
        <end position="178"/>
    </location>
</feature>
<protein>
    <recommendedName>
        <fullName evidence="2">H15 domain-containing protein</fullName>
    </recommendedName>
</protein>
<reference evidence="4" key="1">
    <citation type="submission" date="2013-03" db="EMBL/GenBank/DDBJ databases">
        <title>The Genome Sequence of Anopheles epiroticus epiroticus2.</title>
        <authorList>
            <consortium name="The Broad Institute Genomics Platform"/>
            <person name="Neafsey D.E."/>
            <person name="Howell P."/>
            <person name="Walker B."/>
            <person name="Young S.K."/>
            <person name="Zeng Q."/>
            <person name="Gargeya S."/>
            <person name="Fitzgerald M."/>
            <person name="Haas B."/>
            <person name="Abouelleil A."/>
            <person name="Allen A.W."/>
            <person name="Alvarado L."/>
            <person name="Arachchi H.M."/>
            <person name="Berlin A.M."/>
            <person name="Chapman S.B."/>
            <person name="Gainer-Dewar J."/>
            <person name="Goldberg J."/>
            <person name="Griggs A."/>
            <person name="Gujja S."/>
            <person name="Hansen M."/>
            <person name="Howarth C."/>
            <person name="Imamovic A."/>
            <person name="Ireland A."/>
            <person name="Larimer J."/>
            <person name="McCowan C."/>
            <person name="Murphy C."/>
            <person name="Pearson M."/>
            <person name="Poon T.W."/>
            <person name="Priest M."/>
            <person name="Roberts A."/>
            <person name="Saif S."/>
            <person name="Shea T."/>
            <person name="Sisk P."/>
            <person name="Sykes S."/>
            <person name="Wortman J."/>
            <person name="Nusbaum C."/>
            <person name="Birren B."/>
        </authorList>
    </citation>
    <scope>NUCLEOTIDE SEQUENCE [LARGE SCALE GENOMIC DNA]</scope>
    <source>
        <strain evidence="4">Epiroticus2</strain>
    </source>
</reference>
<dbReference type="GO" id="GO:0006334">
    <property type="term" value="P:nucleosome assembly"/>
    <property type="evidence" value="ECO:0007669"/>
    <property type="project" value="InterPro"/>
</dbReference>
<sequence>MAKEVKLNHDTDDQHQHDDEPTGIPGIPVTEQEKQTKSTSKKTYEQLIMEAIAENGPRRKGVSFRAIKSFIKGKYNIEVNGYYIKKAFEKLAAKEIVEHSSGTGITGSIRFTKAHLDNEKKQQKIANKASKPVKDQAKSKNGEKKKTAKAGKANQKKDKKDKNNNDSQKKKEKMEKTVKSKSAPKMKLNLKKTAITKTKIDRSGGKVRLSIVADPGPSSSKAKAIVAKTKVQKKEAATKAHSTKRGKKE</sequence>
<feature type="region of interest" description="Disordered" evidence="1">
    <location>
        <begin position="117"/>
        <end position="249"/>
    </location>
</feature>
<evidence type="ECO:0000313" key="4">
    <source>
        <dbReference type="Proteomes" id="UP000075885"/>
    </source>
</evidence>
<organism evidence="3 4">
    <name type="scientific">Anopheles epiroticus</name>
    <dbReference type="NCBI Taxonomy" id="199890"/>
    <lineage>
        <taxon>Eukaryota</taxon>
        <taxon>Metazoa</taxon>
        <taxon>Ecdysozoa</taxon>
        <taxon>Arthropoda</taxon>
        <taxon>Hexapoda</taxon>
        <taxon>Insecta</taxon>
        <taxon>Pterygota</taxon>
        <taxon>Neoptera</taxon>
        <taxon>Endopterygota</taxon>
        <taxon>Diptera</taxon>
        <taxon>Nematocera</taxon>
        <taxon>Culicoidea</taxon>
        <taxon>Culicidae</taxon>
        <taxon>Anophelinae</taxon>
        <taxon>Anopheles</taxon>
    </lineage>
</organism>
<dbReference type="Pfam" id="PF00538">
    <property type="entry name" value="Linker_histone"/>
    <property type="match status" value="1"/>
</dbReference>
<dbReference type="InterPro" id="IPR005818">
    <property type="entry name" value="Histone_H1/H5_H15"/>
</dbReference>
<name>A0A182P487_9DIPT</name>
<feature type="compositionally biased region" description="Basic and acidic residues" evidence="1">
    <location>
        <begin position="1"/>
        <end position="20"/>
    </location>
</feature>
<dbReference type="SUPFAM" id="SSF46785">
    <property type="entry name" value="Winged helix' DNA-binding domain"/>
    <property type="match status" value="1"/>
</dbReference>
<keyword evidence="4" id="KW-1185">Reference proteome</keyword>
<dbReference type="InterPro" id="IPR036390">
    <property type="entry name" value="WH_DNA-bd_sf"/>
</dbReference>
<dbReference type="PROSITE" id="PS51504">
    <property type="entry name" value="H15"/>
    <property type="match status" value="1"/>
</dbReference>